<evidence type="ECO:0000256" key="15">
    <source>
        <dbReference type="PROSITE-ProRule" id="PRU10141"/>
    </source>
</evidence>
<evidence type="ECO:0000256" key="5">
    <source>
        <dbReference type="ARBA" id="ARBA00019973"/>
    </source>
</evidence>
<feature type="binding site" evidence="15">
    <location>
        <position position="41"/>
    </location>
    <ligand>
        <name>ATP</name>
        <dbReference type="ChEBI" id="CHEBI:30616"/>
    </ligand>
</feature>
<dbReference type="Pfam" id="PF00069">
    <property type="entry name" value="Pkinase"/>
    <property type="match status" value="2"/>
</dbReference>
<evidence type="ECO:0000256" key="7">
    <source>
        <dbReference type="ARBA" id="ARBA00022679"/>
    </source>
</evidence>
<dbReference type="PROSITE" id="PS00107">
    <property type="entry name" value="PROTEIN_KINASE_ATP"/>
    <property type="match status" value="1"/>
</dbReference>
<dbReference type="InterPro" id="IPR011009">
    <property type="entry name" value="Kinase-like_dom_sf"/>
</dbReference>
<dbReference type="InterPro" id="IPR051175">
    <property type="entry name" value="CLK_kinases"/>
</dbReference>
<accession>A0A8H6J8M6</accession>
<gene>
    <name evidence="17" type="ORF">CSOJ01_07429</name>
</gene>
<evidence type="ECO:0000313" key="17">
    <source>
        <dbReference type="EMBL" id="KAF6808574.1"/>
    </source>
</evidence>
<evidence type="ECO:0000259" key="16">
    <source>
        <dbReference type="PROSITE" id="PS50011"/>
    </source>
</evidence>
<organism evidence="17 18">
    <name type="scientific">Colletotrichum sojae</name>
    <dbReference type="NCBI Taxonomy" id="2175907"/>
    <lineage>
        <taxon>Eukaryota</taxon>
        <taxon>Fungi</taxon>
        <taxon>Dikarya</taxon>
        <taxon>Ascomycota</taxon>
        <taxon>Pezizomycotina</taxon>
        <taxon>Sordariomycetes</taxon>
        <taxon>Hypocreomycetidae</taxon>
        <taxon>Glomerellales</taxon>
        <taxon>Glomerellaceae</taxon>
        <taxon>Colletotrichum</taxon>
        <taxon>Colletotrichum orchidearum species complex</taxon>
    </lineage>
</organism>
<dbReference type="EMBL" id="WIGN01000115">
    <property type="protein sequence ID" value="KAF6808574.1"/>
    <property type="molecule type" value="Genomic_DNA"/>
</dbReference>
<keyword evidence="8 15" id="KW-0547">Nucleotide-binding</keyword>
<dbReference type="SUPFAM" id="SSF56112">
    <property type="entry name" value="Protein kinase-like (PK-like)"/>
    <property type="match status" value="1"/>
</dbReference>
<keyword evidence="18" id="KW-1185">Reference proteome</keyword>
<dbReference type="GO" id="GO:0043484">
    <property type="term" value="P:regulation of RNA splicing"/>
    <property type="evidence" value="ECO:0007669"/>
    <property type="project" value="TreeGrafter"/>
</dbReference>
<keyword evidence="6" id="KW-0723">Serine/threonine-protein kinase</keyword>
<comment type="function">
    <text evidence="1">Component of the EKC/KEOPS complex that is required for the formation of a threonylcarbamoyl group on adenosine at position 37 (t(6)A37) in tRNAs that read codons beginning with adenine. The complex is probably involved in the transfer of the threonylcarbamoyl moiety of threonylcarbamoyl-AMP (TC-AMP) to the N6 group of A37. BUD32 has ATPase activity in the context of the EKC/KEOPS complex and likely plays a supporting role to the catalytic subunit KAE1. The EKC/KEOPS complex also promotes both telomere uncapping and telomere elongation. The complex is required for efficient recruitment of transcriptional coactivators.</text>
</comment>
<evidence type="ECO:0000256" key="10">
    <source>
        <dbReference type="ARBA" id="ARBA00022840"/>
    </source>
</evidence>
<evidence type="ECO:0000256" key="11">
    <source>
        <dbReference type="ARBA" id="ARBA00030980"/>
    </source>
</evidence>
<dbReference type="SMART" id="SM00220">
    <property type="entry name" value="S_TKc"/>
    <property type="match status" value="1"/>
</dbReference>
<reference evidence="17 18" key="1">
    <citation type="journal article" date="2020" name="Phytopathology">
        <title>Genome Sequence Resources of Colletotrichum truncatum, C. plurivorum, C. musicola, and C. sojae: Four Species Pathogenic to Soybean (Glycine max).</title>
        <authorList>
            <person name="Rogerio F."/>
            <person name="Boufleur T.R."/>
            <person name="Ciampi-Guillardi M."/>
            <person name="Sukno S.A."/>
            <person name="Thon M.R."/>
            <person name="Massola Junior N.S."/>
            <person name="Baroncelli R."/>
        </authorList>
    </citation>
    <scope>NUCLEOTIDE SEQUENCE [LARGE SCALE GENOMIC DNA]</scope>
    <source>
        <strain evidence="17 18">LFN0009</strain>
    </source>
</reference>
<keyword evidence="10 15" id="KW-0067">ATP-binding</keyword>
<dbReference type="PANTHER" id="PTHR45646:SF11">
    <property type="entry name" value="SERINE_THREONINE-PROTEIN KINASE DOA"/>
    <property type="match status" value="1"/>
</dbReference>
<name>A0A8H6J8M6_9PEZI</name>
<dbReference type="PANTHER" id="PTHR45646">
    <property type="entry name" value="SERINE/THREONINE-PROTEIN KINASE DOA-RELATED"/>
    <property type="match status" value="1"/>
</dbReference>
<comment type="catalytic activity">
    <reaction evidence="13">
        <text>L-threonyl-[protein] + ATP = O-phospho-L-threonyl-[protein] + ADP + H(+)</text>
        <dbReference type="Rhea" id="RHEA:46608"/>
        <dbReference type="Rhea" id="RHEA-COMP:11060"/>
        <dbReference type="Rhea" id="RHEA-COMP:11605"/>
        <dbReference type="ChEBI" id="CHEBI:15378"/>
        <dbReference type="ChEBI" id="CHEBI:30013"/>
        <dbReference type="ChEBI" id="CHEBI:30616"/>
        <dbReference type="ChEBI" id="CHEBI:61977"/>
        <dbReference type="ChEBI" id="CHEBI:456216"/>
        <dbReference type="EC" id="2.7.11.1"/>
    </reaction>
</comment>
<evidence type="ECO:0000256" key="9">
    <source>
        <dbReference type="ARBA" id="ARBA00022777"/>
    </source>
</evidence>
<keyword evidence="9 17" id="KW-0418">Kinase</keyword>
<dbReference type="AlphaFoldDB" id="A0A8H6J8M6"/>
<comment type="caution">
    <text evidence="17">The sequence shown here is derived from an EMBL/GenBank/DDBJ whole genome shotgun (WGS) entry which is preliminary data.</text>
</comment>
<dbReference type="GO" id="GO:0005524">
    <property type="term" value="F:ATP binding"/>
    <property type="evidence" value="ECO:0007669"/>
    <property type="project" value="UniProtKB-UniRule"/>
</dbReference>
<feature type="domain" description="Protein kinase" evidence="16">
    <location>
        <begin position="12"/>
        <end position="382"/>
    </location>
</feature>
<dbReference type="EC" id="2.7.11.1" evidence="3"/>
<protein>
    <recommendedName>
        <fullName evidence="5">EKC/KEOPS complex subunit BUD32</fullName>
        <ecNumber evidence="3">2.7.11.1</ecNumber>
    </recommendedName>
    <alternativeName>
        <fullName evidence="11 12">Atypical Serine/threonine protein kinase BUD32</fullName>
    </alternativeName>
    <alternativeName>
        <fullName evidence="4">EKC/KEOPS complex subunit bud32</fullName>
    </alternativeName>
</protein>
<evidence type="ECO:0000256" key="6">
    <source>
        <dbReference type="ARBA" id="ARBA00022527"/>
    </source>
</evidence>
<dbReference type="InterPro" id="IPR017441">
    <property type="entry name" value="Protein_kinase_ATP_BS"/>
</dbReference>
<comment type="catalytic activity">
    <reaction evidence="14">
        <text>L-seryl-[protein] + ATP = O-phospho-L-seryl-[protein] + ADP + H(+)</text>
        <dbReference type="Rhea" id="RHEA:17989"/>
        <dbReference type="Rhea" id="RHEA-COMP:9863"/>
        <dbReference type="Rhea" id="RHEA-COMP:11604"/>
        <dbReference type="ChEBI" id="CHEBI:15378"/>
        <dbReference type="ChEBI" id="CHEBI:29999"/>
        <dbReference type="ChEBI" id="CHEBI:30616"/>
        <dbReference type="ChEBI" id="CHEBI:83421"/>
        <dbReference type="ChEBI" id="CHEBI:456216"/>
        <dbReference type="EC" id="2.7.11.1"/>
    </reaction>
</comment>
<sequence length="467" mass="53206">MTLGERLSNGRYTVYHKLGHGGYSTVWLAYDEPEKRHVAIKVMAAVAEELQKHTRGEIEMLRCINNLPGNHPGKSLMLSLLDSFVHEGPLGNHDCYVSVPQGYSIEAAQHDSGRLDCYFSADVARAIAAQLIIAVSFLHENGIIHGDLTVGNFLLSPPDFDSLSPDQVCDKIGWPEECEISLENGKAPPPGYPRVLVIPARVGADCWDVELRDAKITAVDFGLSWKPEDQQRYSVFTPFLYRAPEAKFSEREQRPLDFHADVWALGMMIYRVYSRGSILDYCPGEAGVWKSTISMLGKPPQRWWDMWEDKSLYFHEDGEWISDGEKRTYPLEERVMDWLEKKREGGMPDEEKEDLLDLLRKVLRWEPEERASATELLKTDWMKKWGVPALEAMYLARGEDRDVRAEIALMTGTDKEGPARWPVILRNPFSTLTLGPGSWLKRFSGGFGVAIDVRWWMRLKDVLGKLF</sequence>
<evidence type="ECO:0000256" key="12">
    <source>
        <dbReference type="ARBA" id="ARBA00033194"/>
    </source>
</evidence>
<evidence type="ECO:0000256" key="13">
    <source>
        <dbReference type="ARBA" id="ARBA00047899"/>
    </source>
</evidence>
<dbReference type="PROSITE" id="PS50011">
    <property type="entry name" value="PROTEIN_KINASE_DOM"/>
    <property type="match status" value="1"/>
</dbReference>
<dbReference type="InterPro" id="IPR000719">
    <property type="entry name" value="Prot_kinase_dom"/>
</dbReference>
<evidence type="ECO:0000256" key="4">
    <source>
        <dbReference type="ARBA" id="ARBA00013948"/>
    </source>
</evidence>
<dbReference type="GO" id="GO:0005634">
    <property type="term" value="C:nucleus"/>
    <property type="evidence" value="ECO:0007669"/>
    <property type="project" value="TreeGrafter"/>
</dbReference>
<comment type="subunit">
    <text evidence="2">Component of the EKC/KEOPS complex composed of at least BUD32, CGI121, GON7, KAE1 and PCC1; the whole complex dimerizes.</text>
</comment>
<dbReference type="Proteomes" id="UP000652219">
    <property type="component" value="Unassembled WGS sequence"/>
</dbReference>
<keyword evidence="7" id="KW-0808">Transferase</keyword>
<dbReference type="PROSITE" id="PS00109">
    <property type="entry name" value="PROTEIN_KINASE_TYR"/>
    <property type="match status" value="1"/>
</dbReference>
<evidence type="ECO:0000256" key="1">
    <source>
        <dbReference type="ARBA" id="ARBA00003747"/>
    </source>
</evidence>
<dbReference type="InterPro" id="IPR008266">
    <property type="entry name" value="Tyr_kinase_AS"/>
</dbReference>
<proteinExistence type="predicted"/>
<dbReference type="Gene3D" id="3.30.200.20">
    <property type="entry name" value="Phosphorylase Kinase, domain 1"/>
    <property type="match status" value="1"/>
</dbReference>
<evidence type="ECO:0000256" key="2">
    <source>
        <dbReference type="ARBA" id="ARBA00011534"/>
    </source>
</evidence>
<evidence type="ECO:0000313" key="18">
    <source>
        <dbReference type="Proteomes" id="UP000652219"/>
    </source>
</evidence>
<dbReference type="GO" id="GO:0004674">
    <property type="term" value="F:protein serine/threonine kinase activity"/>
    <property type="evidence" value="ECO:0007669"/>
    <property type="project" value="UniProtKB-KW"/>
</dbReference>
<evidence type="ECO:0000256" key="14">
    <source>
        <dbReference type="ARBA" id="ARBA00048679"/>
    </source>
</evidence>
<evidence type="ECO:0000256" key="8">
    <source>
        <dbReference type="ARBA" id="ARBA00022741"/>
    </source>
</evidence>
<evidence type="ECO:0000256" key="3">
    <source>
        <dbReference type="ARBA" id="ARBA00012513"/>
    </source>
</evidence>
<dbReference type="Gene3D" id="1.10.510.10">
    <property type="entry name" value="Transferase(Phosphotransferase) domain 1"/>
    <property type="match status" value="1"/>
</dbReference>